<feature type="region of interest" description="Disordered" evidence="1">
    <location>
        <begin position="18"/>
        <end position="69"/>
    </location>
</feature>
<name>A0A813GWE8_POLGL</name>
<sequence>MGQGCASGAAQCFEFLGSASSSSKGRPGPIRDRLPSSPSSSVAAAAPLSTRHSQLSSGGGAGIWRPPAAKLEAVPQQRVDVNGSTPDTASCVAVLPLHQDAANKHVPVVDAPAVGGPAVLQPTSEALDQKNGGGDTFLAGEKVQQQSAVAAEIDDADETFGSWRSAGEDAATSGVAKVEDAQNGAEPEATSQCEIDLSRLCAAFGSLERSKQQPDQNKRSGHQHQQQHVEQVLAARSPQGGRESFAPT</sequence>
<evidence type="ECO:0000256" key="1">
    <source>
        <dbReference type="SAM" id="MobiDB-lite"/>
    </source>
</evidence>
<feature type="region of interest" description="Disordered" evidence="1">
    <location>
        <begin position="167"/>
        <end position="191"/>
    </location>
</feature>
<dbReference type="Proteomes" id="UP000626109">
    <property type="component" value="Unassembled WGS sequence"/>
</dbReference>
<feature type="compositionally biased region" description="Low complexity" evidence="1">
    <location>
        <begin position="35"/>
        <end position="49"/>
    </location>
</feature>
<dbReference type="AlphaFoldDB" id="A0A813GWE8"/>
<dbReference type="EMBL" id="CAJNNW010000563">
    <property type="protein sequence ID" value="CAE8629103.1"/>
    <property type="molecule type" value="Genomic_DNA"/>
</dbReference>
<organism evidence="2 3">
    <name type="scientific">Polarella glacialis</name>
    <name type="common">Dinoflagellate</name>
    <dbReference type="NCBI Taxonomy" id="89957"/>
    <lineage>
        <taxon>Eukaryota</taxon>
        <taxon>Sar</taxon>
        <taxon>Alveolata</taxon>
        <taxon>Dinophyceae</taxon>
        <taxon>Suessiales</taxon>
        <taxon>Suessiaceae</taxon>
        <taxon>Polarella</taxon>
    </lineage>
</organism>
<gene>
    <name evidence="2" type="ORF">PGLA2088_LOCUS784</name>
</gene>
<feature type="compositionally biased region" description="Basic and acidic residues" evidence="1">
    <location>
        <begin position="208"/>
        <end position="218"/>
    </location>
</feature>
<feature type="non-terminal residue" evidence="2">
    <location>
        <position position="1"/>
    </location>
</feature>
<accession>A0A813GWE8</accession>
<evidence type="ECO:0000313" key="3">
    <source>
        <dbReference type="Proteomes" id="UP000626109"/>
    </source>
</evidence>
<comment type="caution">
    <text evidence="2">The sequence shown here is derived from an EMBL/GenBank/DDBJ whole genome shotgun (WGS) entry which is preliminary data.</text>
</comment>
<protein>
    <submittedName>
        <fullName evidence="2">Uncharacterized protein</fullName>
    </submittedName>
</protein>
<evidence type="ECO:0000313" key="2">
    <source>
        <dbReference type="EMBL" id="CAE8629103.1"/>
    </source>
</evidence>
<proteinExistence type="predicted"/>
<reference evidence="2" key="1">
    <citation type="submission" date="2021-02" db="EMBL/GenBank/DDBJ databases">
        <authorList>
            <person name="Dougan E. K."/>
            <person name="Rhodes N."/>
            <person name="Thang M."/>
            <person name="Chan C."/>
        </authorList>
    </citation>
    <scope>NUCLEOTIDE SEQUENCE</scope>
</reference>
<feature type="region of interest" description="Disordered" evidence="1">
    <location>
        <begin position="206"/>
        <end position="248"/>
    </location>
</feature>